<evidence type="ECO:0000256" key="2">
    <source>
        <dbReference type="SAM" id="SignalP"/>
    </source>
</evidence>
<evidence type="ECO:0000313" key="4">
    <source>
        <dbReference type="EMBL" id="OSM02279.1"/>
    </source>
</evidence>
<proteinExistence type="predicted"/>
<dbReference type="Gene3D" id="2.130.10.10">
    <property type="entry name" value="YVTN repeat-like/Quinoprotein amine dehydrogenase"/>
    <property type="match status" value="2"/>
</dbReference>
<dbReference type="SUPFAM" id="SSF82171">
    <property type="entry name" value="DPP6 N-terminal domain-like"/>
    <property type="match status" value="1"/>
</dbReference>
<dbReference type="Pfam" id="PF12894">
    <property type="entry name" value="ANAPC4_WD40"/>
    <property type="match status" value="1"/>
</dbReference>
<evidence type="ECO:0000313" key="5">
    <source>
        <dbReference type="Proteomes" id="UP000194003"/>
    </source>
</evidence>
<feature type="signal peptide" evidence="2">
    <location>
        <begin position="1"/>
        <end position="22"/>
    </location>
</feature>
<dbReference type="InterPro" id="IPR001680">
    <property type="entry name" value="WD40_rpt"/>
</dbReference>
<dbReference type="PANTHER" id="PTHR19879:SF9">
    <property type="entry name" value="TRANSCRIPTION INITIATION FACTOR TFIID SUBUNIT 5"/>
    <property type="match status" value="1"/>
</dbReference>
<feature type="domain" description="Anaphase-promoting complex subunit 4-like WD40" evidence="3">
    <location>
        <begin position="453"/>
        <end position="527"/>
    </location>
</feature>
<name>A0A1Y2K2V9_9PROT</name>
<protein>
    <submittedName>
        <fullName evidence="4">Putative WD-40 repeat-containing protein</fullName>
    </submittedName>
</protein>
<dbReference type="SMART" id="SM00320">
    <property type="entry name" value="WD40"/>
    <property type="match status" value="4"/>
</dbReference>
<gene>
    <name evidence="4" type="ORF">MAIT1_02399</name>
</gene>
<feature type="repeat" description="WD" evidence="1">
    <location>
        <begin position="38"/>
        <end position="76"/>
    </location>
</feature>
<evidence type="ECO:0000256" key="1">
    <source>
        <dbReference type="PROSITE-ProRule" id="PRU00221"/>
    </source>
</evidence>
<keyword evidence="2" id="KW-0732">Signal</keyword>
<dbReference type="PROSITE" id="PS50082">
    <property type="entry name" value="WD_REPEATS_2"/>
    <property type="match status" value="1"/>
</dbReference>
<evidence type="ECO:0000259" key="3">
    <source>
        <dbReference type="Pfam" id="PF12894"/>
    </source>
</evidence>
<dbReference type="Proteomes" id="UP000194003">
    <property type="component" value="Unassembled WGS sequence"/>
</dbReference>
<keyword evidence="5" id="KW-1185">Reference proteome</keyword>
<dbReference type="Pfam" id="PF00400">
    <property type="entry name" value="WD40"/>
    <property type="match status" value="3"/>
</dbReference>
<dbReference type="InterPro" id="IPR024977">
    <property type="entry name" value="Apc4-like_WD40_dom"/>
</dbReference>
<dbReference type="PANTHER" id="PTHR19879">
    <property type="entry name" value="TRANSCRIPTION INITIATION FACTOR TFIID"/>
    <property type="match status" value="1"/>
</dbReference>
<dbReference type="InterPro" id="IPR015943">
    <property type="entry name" value="WD40/YVTN_repeat-like_dom_sf"/>
</dbReference>
<keyword evidence="1" id="KW-0853">WD repeat</keyword>
<feature type="chain" id="PRO_5011006402" evidence="2">
    <location>
        <begin position="23"/>
        <end position="578"/>
    </location>
</feature>
<accession>A0A1Y2K2V9</accession>
<organism evidence="4 5">
    <name type="scientific">Magnetofaba australis IT-1</name>
    <dbReference type="NCBI Taxonomy" id="1434232"/>
    <lineage>
        <taxon>Bacteria</taxon>
        <taxon>Pseudomonadati</taxon>
        <taxon>Pseudomonadota</taxon>
        <taxon>Magnetococcia</taxon>
        <taxon>Magnetococcales</taxon>
        <taxon>Magnetococcaceae</taxon>
        <taxon>Magnetofaba</taxon>
    </lineage>
</organism>
<dbReference type="STRING" id="1434232.MAIT1_02399"/>
<reference evidence="4 5" key="1">
    <citation type="journal article" date="2016" name="BMC Genomics">
        <title>Combined genomic and structural analyses of a cultured magnetotactic bacterium reveals its niche adaptation to a dynamic environment.</title>
        <authorList>
            <person name="Araujo A.C."/>
            <person name="Morillo V."/>
            <person name="Cypriano J."/>
            <person name="Teixeira L.C."/>
            <person name="Leao P."/>
            <person name="Lyra S."/>
            <person name="Almeida L.G."/>
            <person name="Bazylinski D.A."/>
            <person name="Vasconcellos A.T."/>
            <person name="Abreu F."/>
            <person name="Lins U."/>
        </authorList>
    </citation>
    <scope>NUCLEOTIDE SEQUENCE [LARGE SCALE GENOMIC DNA]</scope>
    <source>
        <strain evidence="4 5">IT-1</strain>
    </source>
</reference>
<dbReference type="SUPFAM" id="SSF69322">
    <property type="entry name" value="Tricorn protease domain 2"/>
    <property type="match status" value="1"/>
</dbReference>
<comment type="caution">
    <text evidence="4">The sequence shown here is derived from an EMBL/GenBank/DDBJ whole genome shotgun (WGS) entry which is preliminary data.</text>
</comment>
<sequence>MLIGLALSMALLALIAPTVVRAAEFSQTPIMLVETWLHRGPIRRAALLPDGERWVTVSDDRSARVWRLRDGVLKRVLRPPLGLDGDGKLYAVAAQPKTGLIAVAGYTGKEWRPEVSVYLFNWQNSALVKRLSGLPDVVNHLAFSANGRYLAAGLASGGVRVFDVASGRLAGGDAEYGKPVTWLDFAPDGRMVSASADGRLRLYDADLRKAGEKMLGHAGATPFSARFSPDGGYLAVGRTEGAPLALNSRDLSISFQPSSARFDGGMPLVAWSEDGRYLFAGGGRRDSNRAAMARKWDLKRNGQWVDLHLGAGLVSDLTPLPGGGLAYVTESGSMGALDAYGIAYFRHDSPSRDYHAPGATLRLSADGAVARFGRSSAAGAGDMSAFSMRDLHPMSDAELAGRVLRDPLTQTRLVEVSGWQNGDKPKVNRRIPLTLNGSERGRAVALSADSRFVALATDVHLYLFRSNGAQIWRTALPAEAQAVNISGNSRWVAVALSDGTIRWYDLALGRERAALYPHANGKSWVAWNPLMYWSASDDANGMLGWSVNVSEERAPRYLPAIKQNRGYRNAEAVSKVFR</sequence>
<dbReference type="AlphaFoldDB" id="A0A1Y2K2V9"/>
<dbReference type="EMBL" id="LVJN01000020">
    <property type="protein sequence ID" value="OSM02279.1"/>
    <property type="molecule type" value="Genomic_DNA"/>
</dbReference>